<dbReference type="OrthoDB" id="9156836at2"/>
<dbReference type="Proteomes" id="UP000006346">
    <property type="component" value="Chromosome"/>
</dbReference>
<dbReference type="PANTHER" id="PTHR30561:SF9">
    <property type="entry name" value="4-AMINO-4-DEOXY-L-ARABINOSE-PHOSPHOUNDECAPRENOL FLIPPASE SUBUNIT ARNF-RELATED"/>
    <property type="match status" value="1"/>
</dbReference>
<evidence type="ECO:0000256" key="11">
    <source>
        <dbReference type="ARBA" id="ARBA00023136"/>
    </source>
</evidence>
<feature type="transmembrane region" description="Helical" evidence="12">
    <location>
        <begin position="106"/>
        <end position="125"/>
    </location>
</feature>
<dbReference type="GO" id="GO:0009103">
    <property type="term" value="P:lipopolysaccharide biosynthetic process"/>
    <property type="evidence" value="ECO:0007669"/>
    <property type="project" value="UniProtKB-KW"/>
</dbReference>
<keyword evidence="3" id="KW-1003">Cell membrane</keyword>
<dbReference type="PATRIC" id="fig|768706.3.peg.5009"/>
<evidence type="ECO:0000256" key="6">
    <source>
        <dbReference type="ARBA" id="ARBA00022556"/>
    </source>
</evidence>
<reference evidence="15" key="1">
    <citation type="submission" date="2011-11" db="EMBL/GenBank/DDBJ databases">
        <title>Complete sequence of Desulfosporosinus orientis DSM 765.</title>
        <authorList>
            <person name="Lucas S."/>
            <person name="Han J."/>
            <person name="Lapidus A."/>
            <person name="Cheng J.-F."/>
            <person name="Goodwin L."/>
            <person name="Pitluck S."/>
            <person name="Peters L."/>
            <person name="Ovchinnikova G."/>
            <person name="Teshima H."/>
            <person name="Detter J.C."/>
            <person name="Han C."/>
            <person name="Tapia R."/>
            <person name="Land M."/>
            <person name="Hauser L."/>
            <person name="Kyrpides N."/>
            <person name="Ivanova N."/>
            <person name="Pagani I."/>
            <person name="Pester M."/>
            <person name="Spring S."/>
            <person name="Ollivier B."/>
            <person name="Rattei T."/>
            <person name="Klenk H.-P."/>
            <person name="Wagner M."/>
            <person name="Loy A."/>
            <person name="Woyke T."/>
        </authorList>
    </citation>
    <scope>NUCLEOTIDE SEQUENCE [LARGE SCALE GENOMIC DNA]</scope>
    <source>
        <strain evidence="15">ATCC 19365 / DSM 765 / NCIMB 8382 / VKM B-1628</strain>
    </source>
</reference>
<evidence type="ECO:0000256" key="1">
    <source>
        <dbReference type="ARBA" id="ARBA00004651"/>
    </source>
</evidence>
<dbReference type="Pfam" id="PF00892">
    <property type="entry name" value="EamA"/>
    <property type="match status" value="1"/>
</dbReference>
<dbReference type="AlphaFoldDB" id="G7WI28"/>
<evidence type="ECO:0000313" key="14">
    <source>
        <dbReference type="EMBL" id="AET70325.1"/>
    </source>
</evidence>
<evidence type="ECO:0000256" key="12">
    <source>
        <dbReference type="SAM" id="Phobius"/>
    </source>
</evidence>
<keyword evidence="11 12" id="KW-0472">Membrane</keyword>
<dbReference type="InterPro" id="IPR037185">
    <property type="entry name" value="EmrE-like"/>
</dbReference>
<evidence type="ECO:0000256" key="5">
    <source>
        <dbReference type="ARBA" id="ARBA00022519"/>
    </source>
</evidence>
<dbReference type="HOGENOM" id="CLU_131462_2_0_9"/>
<reference evidence="14 15" key="2">
    <citation type="journal article" date="2012" name="J. Bacteriol.">
        <title>Complete genome sequences of Desulfosporosinus orientis DSM765T, Desulfosporosinus youngiae DSM17734T, Desulfosporosinus meridiei DSM13257T, and Desulfosporosinus acidiphilus DSM22704T.</title>
        <authorList>
            <person name="Pester M."/>
            <person name="Brambilla E."/>
            <person name="Alazard D."/>
            <person name="Rattei T."/>
            <person name="Weinmaier T."/>
            <person name="Han J."/>
            <person name="Lucas S."/>
            <person name="Lapidus A."/>
            <person name="Cheng J.F."/>
            <person name="Goodwin L."/>
            <person name="Pitluck S."/>
            <person name="Peters L."/>
            <person name="Ovchinnikova G."/>
            <person name="Teshima H."/>
            <person name="Detter J.C."/>
            <person name="Han C.S."/>
            <person name="Tapia R."/>
            <person name="Land M.L."/>
            <person name="Hauser L."/>
            <person name="Kyrpides N.C."/>
            <person name="Ivanova N.N."/>
            <person name="Pagani I."/>
            <person name="Huntmann M."/>
            <person name="Wei C.L."/>
            <person name="Davenport K.W."/>
            <person name="Daligault H."/>
            <person name="Chain P.S."/>
            <person name="Chen A."/>
            <person name="Mavromatis K."/>
            <person name="Markowitz V."/>
            <person name="Szeto E."/>
            <person name="Mikhailova N."/>
            <person name="Pati A."/>
            <person name="Wagner M."/>
            <person name="Woyke T."/>
            <person name="Ollivier B."/>
            <person name="Klenk H.P."/>
            <person name="Spring S."/>
            <person name="Loy A."/>
        </authorList>
    </citation>
    <scope>NUCLEOTIDE SEQUENCE [LARGE SCALE GENOMIC DNA]</scope>
    <source>
        <strain evidence="15">ATCC 19365 / DSM 765 / NCIMB 8382 / VKM B-1628</strain>
    </source>
</reference>
<dbReference type="GO" id="GO:0005886">
    <property type="term" value="C:plasma membrane"/>
    <property type="evidence" value="ECO:0007669"/>
    <property type="project" value="UniProtKB-SubCell"/>
</dbReference>
<keyword evidence="4" id="KW-0444">Lipid biosynthesis</keyword>
<feature type="transmembrane region" description="Helical" evidence="12">
    <location>
        <begin position="49"/>
        <end position="73"/>
    </location>
</feature>
<evidence type="ECO:0000259" key="13">
    <source>
        <dbReference type="Pfam" id="PF00892"/>
    </source>
</evidence>
<dbReference type="PANTHER" id="PTHR30561">
    <property type="entry name" value="SMR FAMILY PROTON-DEPENDENT DRUG EFFLUX TRANSPORTER SUGE"/>
    <property type="match status" value="1"/>
</dbReference>
<dbReference type="Gene3D" id="1.10.3730.20">
    <property type="match status" value="1"/>
</dbReference>
<evidence type="ECO:0000256" key="7">
    <source>
        <dbReference type="ARBA" id="ARBA00022692"/>
    </source>
</evidence>
<evidence type="ECO:0000256" key="2">
    <source>
        <dbReference type="ARBA" id="ARBA00007362"/>
    </source>
</evidence>
<keyword evidence="7 12" id="KW-0812">Transmembrane</keyword>
<comment type="similarity">
    <text evidence="2">Belongs to the EamA transporter family.</text>
</comment>
<evidence type="ECO:0000256" key="10">
    <source>
        <dbReference type="ARBA" id="ARBA00023098"/>
    </source>
</evidence>
<organism evidence="14 15">
    <name type="scientific">Desulfosporosinus orientis (strain ATCC 19365 / DSM 765 / NCIMB 8382 / VKM B-1628 / Singapore I)</name>
    <name type="common">Desulfotomaculum orientis</name>
    <dbReference type="NCBI Taxonomy" id="768706"/>
    <lineage>
        <taxon>Bacteria</taxon>
        <taxon>Bacillati</taxon>
        <taxon>Bacillota</taxon>
        <taxon>Clostridia</taxon>
        <taxon>Eubacteriales</taxon>
        <taxon>Desulfitobacteriaceae</taxon>
        <taxon>Desulfosporosinus</taxon>
    </lineage>
</organism>
<evidence type="ECO:0000256" key="4">
    <source>
        <dbReference type="ARBA" id="ARBA00022516"/>
    </source>
</evidence>
<proteinExistence type="inferred from homology"/>
<keyword evidence="15" id="KW-1185">Reference proteome</keyword>
<keyword evidence="10" id="KW-0443">Lipid metabolism</keyword>
<dbReference type="EMBL" id="CP003108">
    <property type="protein sequence ID" value="AET70325.1"/>
    <property type="molecule type" value="Genomic_DNA"/>
</dbReference>
<dbReference type="eggNOG" id="COG2076">
    <property type="taxonomic scope" value="Bacteria"/>
</dbReference>
<accession>G7WI28</accession>
<dbReference type="RefSeq" id="WP_014187131.1">
    <property type="nucleotide sequence ID" value="NC_016584.1"/>
</dbReference>
<feature type="domain" description="EamA" evidence="13">
    <location>
        <begin position="5"/>
        <end position="122"/>
    </location>
</feature>
<keyword evidence="5" id="KW-0997">Cell inner membrane</keyword>
<keyword evidence="8" id="KW-0448">Lipopolysaccharide biosynthesis</keyword>
<comment type="subcellular location">
    <subcellularLocation>
        <location evidence="1">Cell membrane</location>
        <topology evidence="1">Multi-pass membrane protein</topology>
    </subcellularLocation>
</comment>
<keyword evidence="9 12" id="KW-1133">Transmembrane helix</keyword>
<keyword evidence="6" id="KW-0441">Lipid A biosynthesis</keyword>
<dbReference type="GO" id="GO:0022857">
    <property type="term" value="F:transmembrane transporter activity"/>
    <property type="evidence" value="ECO:0007669"/>
    <property type="project" value="InterPro"/>
</dbReference>
<evidence type="ECO:0000313" key="15">
    <source>
        <dbReference type="Proteomes" id="UP000006346"/>
    </source>
</evidence>
<dbReference type="KEGG" id="dor:Desor_4924"/>
<name>G7WI28_DESOD</name>
<gene>
    <name evidence="14" type="ordered locus">Desor_4924</name>
</gene>
<dbReference type="SUPFAM" id="SSF103481">
    <property type="entry name" value="Multidrug resistance efflux transporter EmrE"/>
    <property type="match status" value="1"/>
</dbReference>
<evidence type="ECO:0000256" key="8">
    <source>
        <dbReference type="ARBA" id="ARBA00022985"/>
    </source>
</evidence>
<evidence type="ECO:0000256" key="3">
    <source>
        <dbReference type="ARBA" id="ARBA00022475"/>
    </source>
</evidence>
<dbReference type="InterPro" id="IPR000390">
    <property type="entry name" value="Small_drug/metabolite_transptr"/>
</dbReference>
<dbReference type="STRING" id="768706.Desor_4924"/>
<sequence>MAFITDVRPFAVALFSILLGATGQFLFRYGMLGYGKVSAAGIWRQLGSIILTPAIFFGFACFGVSSILWLTVISRWQLSYAYPLVSLGYVIAILYGSLFLHEELTWPKVFGCLLILAGMSVLGLWGQSS</sequence>
<dbReference type="InterPro" id="IPR000620">
    <property type="entry name" value="EamA_dom"/>
</dbReference>
<evidence type="ECO:0000256" key="9">
    <source>
        <dbReference type="ARBA" id="ARBA00022989"/>
    </source>
</evidence>
<protein>
    <submittedName>
        <fullName evidence="14">Putative membrane protein</fullName>
    </submittedName>
</protein>
<feature type="transmembrane region" description="Helical" evidence="12">
    <location>
        <begin position="80"/>
        <end position="100"/>
    </location>
</feature>